<dbReference type="PANTHER" id="PTHR44591:SF3">
    <property type="entry name" value="RESPONSE REGULATORY DOMAIN-CONTAINING PROTEIN"/>
    <property type="match status" value="1"/>
</dbReference>
<protein>
    <submittedName>
        <fullName evidence="5">Two component transcriptional regulator, LytTR family</fullName>
    </submittedName>
</protein>
<dbReference type="InterPro" id="IPR050595">
    <property type="entry name" value="Bact_response_regulator"/>
</dbReference>
<organism evidence="5 6">
    <name type="scientific">Algoriphagus ornithinivorans</name>
    <dbReference type="NCBI Taxonomy" id="226506"/>
    <lineage>
        <taxon>Bacteria</taxon>
        <taxon>Pseudomonadati</taxon>
        <taxon>Bacteroidota</taxon>
        <taxon>Cytophagia</taxon>
        <taxon>Cytophagales</taxon>
        <taxon>Cyclobacteriaceae</taxon>
        <taxon>Algoriphagus</taxon>
    </lineage>
</organism>
<dbReference type="Gene3D" id="2.40.50.1020">
    <property type="entry name" value="LytTr DNA-binding domain"/>
    <property type="match status" value="1"/>
</dbReference>
<evidence type="ECO:0000313" key="6">
    <source>
        <dbReference type="Proteomes" id="UP000199564"/>
    </source>
</evidence>
<dbReference type="RefSeq" id="WP_091651523.1">
    <property type="nucleotide sequence ID" value="NZ_FOVW01000003.1"/>
</dbReference>
<gene>
    <name evidence="5" type="ORF">SAMN04488519_103205</name>
</gene>
<evidence type="ECO:0000256" key="2">
    <source>
        <dbReference type="PROSITE-ProRule" id="PRU00169"/>
    </source>
</evidence>
<dbReference type="STRING" id="226506.SAMN04488519_103205"/>
<dbReference type="SUPFAM" id="SSF52172">
    <property type="entry name" value="CheY-like"/>
    <property type="match status" value="1"/>
</dbReference>
<dbReference type="InterPro" id="IPR011006">
    <property type="entry name" value="CheY-like_superfamily"/>
</dbReference>
<keyword evidence="1 2" id="KW-0597">Phosphoprotein</keyword>
<dbReference type="InterPro" id="IPR007492">
    <property type="entry name" value="LytTR_DNA-bd_dom"/>
</dbReference>
<evidence type="ECO:0000259" key="4">
    <source>
        <dbReference type="PROSITE" id="PS50930"/>
    </source>
</evidence>
<evidence type="ECO:0000259" key="3">
    <source>
        <dbReference type="PROSITE" id="PS50110"/>
    </source>
</evidence>
<proteinExistence type="predicted"/>
<name>A0A1I5DYF7_9BACT</name>
<evidence type="ECO:0000313" key="5">
    <source>
        <dbReference type="EMBL" id="SFO04298.1"/>
    </source>
</evidence>
<feature type="domain" description="Response regulatory" evidence="3">
    <location>
        <begin position="6"/>
        <end position="121"/>
    </location>
</feature>
<accession>A0A1I5DYF7</accession>
<evidence type="ECO:0000256" key="1">
    <source>
        <dbReference type="ARBA" id="ARBA00022553"/>
    </source>
</evidence>
<dbReference type="PROSITE" id="PS50110">
    <property type="entry name" value="RESPONSE_REGULATORY"/>
    <property type="match status" value="1"/>
</dbReference>
<dbReference type="SMART" id="SM00850">
    <property type="entry name" value="LytTR"/>
    <property type="match status" value="1"/>
</dbReference>
<dbReference type="SMART" id="SM00448">
    <property type="entry name" value="REC"/>
    <property type="match status" value="1"/>
</dbReference>
<sequence length="244" mass="27900">MSEKTRILIVEDDMIIAANISLQLSKLGYEVTGIESRGEEAVNHALENRPDIILMDIQLKGGINGVEAAKKIQEKASIPLIYLTANSDEASFQMAKETKPDAFISKPFNKLNLQRTIELVEEKIKENGGNIPESNSFIESLDDRIFIRNNGKLIKIMLDEILYIEAERNYCNIITNSQNYLIVSPLNTFCLKMENKDFLRVHRSYVVNIRKLDAVAESHLEIKRKVIPISKMYKDDLMRSIRKV</sequence>
<dbReference type="CDD" id="cd17534">
    <property type="entry name" value="REC_DC-like"/>
    <property type="match status" value="1"/>
</dbReference>
<dbReference type="AlphaFoldDB" id="A0A1I5DYF7"/>
<dbReference type="Gene3D" id="3.40.50.2300">
    <property type="match status" value="1"/>
</dbReference>
<dbReference type="PANTHER" id="PTHR44591">
    <property type="entry name" value="STRESS RESPONSE REGULATOR PROTEIN 1"/>
    <property type="match status" value="1"/>
</dbReference>
<dbReference type="GO" id="GO:0000160">
    <property type="term" value="P:phosphorelay signal transduction system"/>
    <property type="evidence" value="ECO:0007669"/>
    <property type="project" value="InterPro"/>
</dbReference>
<dbReference type="PROSITE" id="PS50930">
    <property type="entry name" value="HTH_LYTTR"/>
    <property type="match status" value="1"/>
</dbReference>
<feature type="modified residue" description="4-aspartylphosphate" evidence="2">
    <location>
        <position position="56"/>
    </location>
</feature>
<dbReference type="Pfam" id="PF00072">
    <property type="entry name" value="Response_reg"/>
    <property type="match status" value="1"/>
</dbReference>
<dbReference type="GO" id="GO:0003677">
    <property type="term" value="F:DNA binding"/>
    <property type="evidence" value="ECO:0007669"/>
    <property type="project" value="InterPro"/>
</dbReference>
<dbReference type="InterPro" id="IPR001789">
    <property type="entry name" value="Sig_transdc_resp-reg_receiver"/>
</dbReference>
<dbReference type="Proteomes" id="UP000199564">
    <property type="component" value="Unassembled WGS sequence"/>
</dbReference>
<dbReference type="Pfam" id="PF04397">
    <property type="entry name" value="LytTR"/>
    <property type="match status" value="1"/>
</dbReference>
<dbReference type="EMBL" id="FOVW01000003">
    <property type="protein sequence ID" value="SFO04298.1"/>
    <property type="molecule type" value="Genomic_DNA"/>
</dbReference>
<keyword evidence="6" id="KW-1185">Reference proteome</keyword>
<feature type="domain" description="HTH LytTR-type" evidence="4">
    <location>
        <begin position="145"/>
        <end position="212"/>
    </location>
</feature>
<reference evidence="6" key="1">
    <citation type="submission" date="2016-10" db="EMBL/GenBank/DDBJ databases">
        <authorList>
            <person name="Varghese N."/>
            <person name="Submissions S."/>
        </authorList>
    </citation>
    <scope>NUCLEOTIDE SEQUENCE [LARGE SCALE GENOMIC DNA]</scope>
    <source>
        <strain evidence="6">DSM 15282</strain>
    </source>
</reference>